<feature type="transmembrane region" description="Helical" evidence="5">
    <location>
        <begin position="166"/>
        <end position="184"/>
    </location>
</feature>
<dbReference type="InterPro" id="IPR011659">
    <property type="entry name" value="WD40"/>
</dbReference>
<keyword evidence="9" id="KW-1185">Reference proteome</keyword>
<reference evidence="7 9" key="1">
    <citation type="submission" date="2015-12" db="EMBL/GenBank/DDBJ databases">
        <title>Intraspecies pangenome expansion in the marine bacterium Alteromonas.</title>
        <authorList>
            <person name="Lopez-Perez M."/>
            <person name="Rodriguez-Valera F."/>
        </authorList>
    </citation>
    <scope>NUCLEOTIDE SEQUENCE [LARGE SCALE GENOMIC DNA]</scope>
    <source>
        <strain evidence="7 9">LMG 21861</strain>
    </source>
</reference>
<gene>
    <name evidence="7" type="ORF">AVL57_02425</name>
    <name evidence="8" type="ORF">Q4527_08650</name>
</gene>
<evidence type="ECO:0000256" key="5">
    <source>
        <dbReference type="SAM" id="Phobius"/>
    </source>
</evidence>
<evidence type="ECO:0000313" key="9">
    <source>
        <dbReference type="Proteomes" id="UP000056750"/>
    </source>
</evidence>
<feature type="DNA-binding region" description="OmpR/PhoB-type" evidence="3">
    <location>
        <begin position="15"/>
        <end position="113"/>
    </location>
</feature>
<dbReference type="PANTHER" id="PTHR36842:SF1">
    <property type="entry name" value="PROTEIN TOLB"/>
    <property type="match status" value="1"/>
</dbReference>
<evidence type="ECO:0000313" key="7">
    <source>
        <dbReference type="EMBL" id="AMJ72930.1"/>
    </source>
</evidence>
<feature type="domain" description="OmpR/PhoB-type" evidence="6">
    <location>
        <begin position="15"/>
        <end position="113"/>
    </location>
</feature>
<dbReference type="SUPFAM" id="SSF82171">
    <property type="entry name" value="DPP6 N-terminal domain-like"/>
    <property type="match status" value="1"/>
</dbReference>
<dbReference type="EMBL" id="CP013926">
    <property type="protein sequence ID" value="AMJ72930.1"/>
    <property type="molecule type" value="Genomic_DNA"/>
</dbReference>
<dbReference type="SUPFAM" id="SSF46894">
    <property type="entry name" value="C-terminal effector domain of the bipartite response regulators"/>
    <property type="match status" value="1"/>
</dbReference>
<proteinExistence type="inferred from homology"/>
<dbReference type="Pfam" id="PF00486">
    <property type="entry name" value="Trans_reg_C"/>
    <property type="match status" value="1"/>
</dbReference>
<dbReference type="Pfam" id="PF07676">
    <property type="entry name" value="PD40"/>
    <property type="match status" value="2"/>
</dbReference>
<dbReference type="CDD" id="cd00383">
    <property type="entry name" value="trans_reg_C"/>
    <property type="match status" value="1"/>
</dbReference>
<organism evidence="8 10">
    <name type="scientific">Alteromonas stellipolaris</name>
    <dbReference type="NCBI Taxonomy" id="233316"/>
    <lineage>
        <taxon>Bacteria</taxon>
        <taxon>Pseudomonadati</taxon>
        <taxon>Pseudomonadota</taxon>
        <taxon>Gammaproteobacteria</taxon>
        <taxon>Alteromonadales</taxon>
        <taxon>Alteromonadaceae</taxon>
        <taxon>Alteromonas/Salinimonas group</taxon>
        <taxon>Alteromonas</taxon>
    </lineage>
</organism>
<evidence type="ECO:0000256" key="1">
    <source>
        <dbReference type="ARBA" id="ARBA00009820"/>
    </source>
</evidence>
<evidence type="ECO:0000259" key="6">
    <source>
        <dbReference type="PROSITE" id="PS51755"/>
    </source>
</evidence>
<evidence type="ECO:0000256" key="3">
    <source>
        <dbReference type="PROSITE-ProRule" id="PRU01091"/>
    </source>
</evidence>
<dbReference type="InterPro" id="IPR001867">
    <property type="entry name" value="OmpR/PhoB-type_DNA-bd"/>
</dbReference>
<keyword evidence="2 3" id="KW-0238">DNA-binding</keyword>
<dbReference type="SMART" id="SM00862">
    <property type="entry name" value="Trans_reg_C"/>
    <property type="match status" value="1"/>
</dbReference>
<dbReference type="InterPro" id="IPR036388">
    <property type="entry name" value="WH-like_DNA-bd_sf"/>
</dbReference>
<sequence length="727" mass="82741">MISIEKYGNLDWLGSNIIIVGDYAVDFKKSRISRGEERIKLEPLAMELLCYLVSRKGEYVSQRELLKNVWGGRVVSDNAIRRVVKKLRDALGDEPRDPKYIKTVPNKGYLLIADVVIDEHQPIPPIPKTAIEADQNETSSTDLKTFQSKQPQPVTKTSDKHKTRKLVVLTLLTVFALIFALYLLSSTVFKSDDTVSITPLMSMPGEEHWTDYNAQNSAIIFSHRKTANGFFDLYLRTADKHTIRKLTNGGANHNAPSWSNDGKKIAYQRQLGDKAELVILSISESMKVEKSEVIYSYDSLQPSLDWSPDDSSLYFAHRQSIDHPYSIFSINITTREITQITFPNIGNLGDYAAQFSPDGRFLATFRYLRYGLVHLIIVDVTRGKILSDRKVESTPITLSWNNKSTGVYFSTKGKLHFFNNEKQSFTSLPIEGYELKSVFAHCGNDCLIANTADDNNRDVKELANPFFSSENDQLDFFELPMLGDEGHPIYSNDPDEVVFRAVIKNTSQIVSYSAQVGLEVLTQFDRGYRINNLQFNPKQDLVLGLQEEQIFVLDVGTGNIEFVSKQMENAQRPNWSDDGQSIYYSRRELGTTALIKYNLQSGEHERLLENIIEAKEDKGGRHIYLLNNDGELHKAQIGNLEQSKFIGNIPIFSNISWHIFDHTLYYSAPEGKNFTLNKIDMQTKQTTTIPWLKNTYYAKFELHSSGKKLLLLQENTPSTELVEIRNL</sequence>
<feature type="compositionally biased region" description="Polar residues" evidence="4">
    <location>
        <begin position="137"/>
        <end position="156"/>
    </location>
</feature>
<dbReference type="PROSITE" id="PS51755">
    <property type="entry name" value="OMPR_PHOB"/>
    <property type="match status" value="1"/>
</dbReference>
<dbReference type="GO" id="GO:0003677">
    <property type="term" value="F:DNA binding"/>
    <property type="evidence" value="ECO:0007669"/>
    <property type="project" value="UniProtKB-UniRule"/>
</dbReference>
<protein>
    <submittedName>
        <fullName evidence="8">Winged helix-turn-helix domain-containing protein</fullName>
    </submittedName>
</protein>
<comment type="similarity">
    <text evidence="1">Belongs to the TolB family.</text>
</comment>
<feature type="region of interest" description="Disordered" evidence="4">
    <location>
        <begin position="137"/>
        <end position="157"/>
    </location>
</feature>
<dbReference type="KEGG" id="asq:AVL57_02425"/>
<dbReference type="Proteomes" id="UP000056750">
    <property type="component" value="Chromosome"/>
</dbReference>
<dbReference type="GO" id="GO:0006355">
    <property type="term" value="P:regulation of DNA-templated transcription"/>
    <property type="evidence" value="ECO:0007669"/>
    <property type="project" value="InterPro"/>
</dbReference>
<dbReference type="Gene3D" id="2.120.10.30">
    <property type="entry name" value="TolB, C-terminal domain"/>
    <property type="match status" value="3"/>
</dbReference>
<dbReference type="InterPro" id="IPR011042">
    <property type="entry name" value="6-blade_b-propeller_TolB-like"/>
</dbReference>
<keyword evidence="5" id="KW-0472">Membrane</keyword>
<dbReference type="AlphaFoldDB" id="A0AAW7Z168"/>
<dbReference type="PANTHER" id="PTHR36842">
    <property type="entry name" value="PROTEIN TOLB HOMOLOG"/>
    <property type="match status" value="1"/>
</dbReference>
<dbReference type="Proteomes" id="UP001170717">
    <property type="component" value="Unassembled WGS sequence"/>
</dbReference>
<keyword evidence="5" id="KW-1133">Transmembrane helix</keyword>
<dbReference type="GO" id="GO:0000160">
    <property type="term" value="P:phosphorelay signal transduction system"/>
    <property type="evidence" value="ECO:0007669"/>
    <property type="project" value="InterPro"/>
</dbReference>
<keyword evidence="5" id="KW-0812">Transmembrane</keyword>
<evidence type="ECO:0000313" key="10">
    <source>
        <dbReference type="Proteomes" id="UP001170717"/>
    </source>
</evidence>
<dbReference type="EMBL" id="JAUOQI010000005">
    <property type="protein sequence ID" value="MDO6577460.1"/>
    <property type="molecule type" value="Genomic_DNA"/>
</dbReference>
<name>A0AAW7Z168_9ALTE</name>
<dbReference type="RefSeq" id="WP_057794651.1">
    <property type="nucleotide sequence ID" value="NZ_CAXIBE010000024.1"/>
</dbReference>
<evidence type="ECO:0000313" key="8">
    <source>
        <dbReference type="EMBL" id="MDO6577460.1"/>
    </source>
</evidence>
<accession>A0AAW7Z168</accession>
<reference evidence="8" key="2">
    <citation type="submission" date="2023-07" db="EMBL/GenBank/DDBJ databases">
        <title>Genome content predicts the carbon catabolic preferences of heterotrophic bacteria.</title>
        <authorList>
            <person name="Gralka M."/>
        </authorList>
    </citation>
    <scope>NUCLEOTIDE SEQUENCE</scope>
    <source>
        <strain evidence="8">F2M12</strain>
    </source>
</reference>
<dbReference type="InterPro" id="IPR016032">
    <property type="entry name" value="Sig_transdc_resp-reg_C-effctor"/>
</dbReference>
<evidence type="ECO:0000256" key="2">
    <source>
        <dbReference type="ARBA" id="ARBA00023125"/>
    </source>
</evidence>
<dbReference type="Gene3D" id="1.10.10.10">
    <property type="entry name" value="Winged helix-like DNA-binding domain superfamily/Winged helix DNA-binding domain"/>
    <property type="match status" value="1"/>
</dbReference>
<evidence type="ECO:0000256" key="4">
    <source>
        <dbReference type="SAM" id="MobiDB-lite"/>
    </source>
</evidence>